<evidence type="ECO:0000256" key="1">
    <source>
        <dbReference type="ARBA" id="ARBA00004772"/>
    </source>
</evidence>
<keyword evidence="4" id="KW-0456">Lyase</keyword>
<dbReference type="PANTHER" id="PTHR38042">
    <property type="entry name" value="UROPORPHYRINOGEN-III SYNTHASE, CHLOROPLASTIC"/>
    <property type="match status" value="1"/>
</dbReference>
<evidence type="ECO:0000256" key="3">
    <source>
        <dbReference type="ARBA" id="ARBA00013109"/>
    </source>
</evidence>
<feature type="domain" description="Tetrapyrrole biosynthesis uroporphyrinogen III synthase" evidence="9">
    <location>
        <begin position="15"/>
        <end position="202"/>
    </location>
</feature>
<dbReference type="PANTHER" id="PTHR38042:SF1">
    <property type="entry name" value="UROPORPHYRINOGEN-III SYNTHASE, CHLOROPLASTIC"/>
    <property type="match status" value="1"/>
</dbReference>
<keyword evidence="5" id="KW-0627">Porphyrin biosynthesis</keyword>
<reference evidence="10" key="1">
    <citation type="submission" date="2020-05" db="EMBL/GenBank/DDBJ databases">
        <authorList>
            <person name="Chiriac C."/>
            <person name="Salcher M."/>
            <person name="Ghai R."/>
            <person name="Kavagutti S V."/>
        </authorList>
    </citation>
    <scope>NUCLEOTIDE SEQUENCE</scope>
</reference>
<evidence type="ECO:0000313" key="10">
    <source>
        <dbReference type="EMBL" id="CAB4682987.1"/>
    </source>
</evidence>
<dbReference type="EMBL" id="CAEZXP010000001">
    <property type="protein sequence ID" value="CAB4682987.1"/>
    <property type="molecule type" value="Genomic_DNA"/>
</dbReference>
<accession>A0A6J6NA03</accession>
<evidence type="ECO:0000256" key="2">
    <source>
        <dbReference type="ARBA" id="ARBA00008133"/>
    </source>
</evidence>
<dbReference type="Pfam" id="PF02602">
    <property type="entry name" value="HEM4"/>
    <property type="match status" value="1"/>
</dbReference>
<comment type="similarity">
    <text evidence="2">Belongs to the uroporphyrinogen-III synthase family.</text>
</comment>
<dbReference type="AlphaFoldDB" id="A0A6J6NA03"/>
<proteinExistence type="inferred from homology"/>
<gene>
    <name evidence="10" type="ORF">UFOPK2399_00076</name>
</gene>
<organism evidence="10">
    <name type="scientific">freshwater metagenome</name>
    <dbReference type="NCBI Taxonomy" id="449393"/>
    <lineage>
        <taxon>unclassified sequences</taxon>
        <taxon>metagenomes</taxon>
        <taxon>ecological metagenomes</taxon>
    </lineage>
</organism>
<evidence type="ECO:0000256" key="6">
    <source>
        <dbReference type="ARBA" id="ARBA00031702"/>
    </source>
</evidence>
<dbReference type="InterPro" id="IPR036108">
    <property type="entry name" value="4pyrrol_syn_uPrphyn_synt_sf"/>
</dbReference>
<sequence length="212" mass="22152">MKVIVTRPRAQAGPLVERLEAHGFEVVPCPLIEIERTSDDPIDCAGYEWLIVTSTNGADEIARRAINLPRIAAVGPGTAEALRHHGIEPAFVPTVSSQEGLLAEFPRPEGKVLFAAAENARRGPIDALGADYVPLYRTVLLTPDPPAGDVVVLASGSAARAYAWIGGAAPAVSIGPETTKVAGSVGLTVAHEAATHDLDGLVGAVVRFAEER</sequence>
<dbReference type="GO" id="GO:0004852">
    <property type="term" value="F:uroporphyrinogen-III synthase activity"/>
    <property type="evidence" value="ECO:0007669"/>
    <property type="project" value="UniProtKB-EC"/>
</dbReference>
<dbReference type="Gene3D" id="3.40.50.10090">
    <property type="match status" value="2"/>
</dbReference>
<dbReference type="CDD" id="cd06578">
    <property type="entry name" value="HemD"/>
    <property type="match status" value="1"/>
</dbReference>
<dbReference type="SUPFAM" id="SSF69618">
    <property type="entry name" value="HemD-like"/>
    <property type="match status" value="1"/>
</dbReference>
<protein>
    <recommendedName>
        <fullName evidence="3">uroporphyrinogen-III synthase</fullName>
        <ecNumber evidence="3">4.2.1.75</ecNumber>
    </recommendedName>
    <alternativeName>
        <fullName evidence="7">Hydroxymethylbilane hydrolyase [cyclizing]</fullName>
    </alternativeName>
    <alternativeName>
        <fullName evidence="6">Uroporphyrinogen-III cosynthase</fullName>
    </alternativeName>
</protein>
<comment type="pathway">
    <text evidence="1">Porphyrin-containing compound metabolism; protoporphyrin-IX biosynthesis; coproporphyrinogen-III from 5-aminolevulinate: step 3/4.</text>
</comment>
<comment type="catalytic activity">
    <reaction evidence="8">
        <text>hydroxymethylbilane = uroporphyrinogen III + H2O</text>
        <dbReference type="Rhea" id="RHEA:18965"/>
        <dbReference type="ChEBI" id="CHEBI:15377"/>
        <dbReference type="ChEBI" id="CHEBI:57308"/>
        <dbReference type="ChEBI" id="CHEBI:57845"/>
        <dbReference type="EC" id="4.2.1.75"/>
    </reaction>
</comment>
<evidence type="ECO:0000256" key="5">
    <source>
        <dbReference type="ARBA" id="ARBA00023244"/>
    </source>
</evidence>
<dbReference type="GO" id="GO:0006780">
    <property type="term" value="P:uroporphyrinogen III biosynthetic process"/>
    <property type="evidence" value="ECO:0007669"/>
    <property type="project" value="InterPro"/>
</dbReference>
<dbReference type="InterPro" id="IPR003754">
    <property type="entry name" value="4pyrrol_synth_uPrphyn_synth"/>
</dbReference>
<evidence type="ECO:0000259" key="9">
    <source>
        <dbReference type="Pfam" id="PF02602"/>
    </source>
</evidence>
<name>A0A6J6NA03_9ZZZZ</name>
<dbReference type="InterPro" id="IPR039793">
    <property type="entry name" value="UROS/Hem4"/>
</dbReference>
<evidence type="ECO:0000256" key="8">
    <source>
        <dbReference type="ARBA" id="ARBA00048617"/>
    </source>
</evidence>
<evidence type="ECO:0000256" key="7">
    <source>
        <dbReference type="ARBA" id="ARBA00032649"/>
    </source>
</evidence>
<evidence type="ECO:0000256" key="4">
    <source>
        <dbReference type="ARBA" id="ARBA00023239"/>
    </source>
</evidence>
<dbReference type="EC" id="4.2.1.75" evidence="3"/>